<dbReference type="STRING" id="1798564.A3H55_02370"/>
<dbReference type="InterPro" id="IPR014942">
    <property type="entry name" value="AbiEii"/>
</dbReference>
<dbReference type="Proteomes" id="UP000177998">
    <property type="component" value="Unassembled WGS sequence"/>
</dbReference>
<evidence type="ECO:0008006" key="3">
    <source>
        <dbReference type="Google" id="ProtNLM"/>
    </source>
</evidence>
<dbReference type="Pfam" id="PF08843">
    <property type="entry name" value="AbiEii"/>
    <property type="match status" value="1"/>
</dbReference>
<evidence type="ECO:0000313" key="2">
    <source>
        <dbReference type="Proteomes" id="UP000177998"/>
    </source>
</evidence>
<name>A0A1F6FV52_9BACT</name>
<reference evidence="1 2" key="1">
    <citation type="journal article" date="2016" name="Nat. Commun.">
        <title>Thousands of microbial genomes shed light on interconnected biogeochemical processes in an aquifer system.</title>
        <authorList>
            <person name="Anantharaman K."/>
            <person name="Brown C.T."/>
            <person name="Hug L.A."/>
            <person name="Sharon I."/>
            <person name="Castelle C.J."/>
            <person name="Probst A.J."/>
            <person name="Thomas B.C."/>
            <person name="Singh A."/>
            <person name="Wilkins M.J."/>
            <person name="Karaoz U."/>
            <person name="Brodie E.L."/>
            <person name="Williams K.H."/>
            <person name="Hubbard S.S."/>
            <person name="Banfield J.F."/>
        </authorList>
    </citation>
    <scope>NUCLEOTIDE SEQUENCE [LARGE SCALE GENOMIC DNA]</scope>
</reference>
<dbReference type="Gene3D" id="3.10.450.620">
    <property type="entry name" value="JHP933, nucleotidyltransferase-like core domain"/>
    <property type="match status" value="1"/>
</dbReference>
<organism evidence="1 2">
    <name type="scientific">Candidatus Kuenenbacteria bacterium RIFCSPLOWO2_02_FULL_42_16</name>
    <dbReference type="NCBI Taxonomy" id="1798564"/>
    <lineage>
        <taxon>Bacteria</taxon>
        <taxon>Candidatus Kueneniibacteriota</taxon>
    </lineage>
</organism>
<sequence length="222" mass="26601">MAQKDILTIEQKKVLDLISKEDYLVRKFYFTGGTPLSAFYLFHRLSEDIDLFSEQEIHLPSIEKFVGKLKNKLRLVKIDYIKYLGLHSFYLFFSKQSYLKIDFNYYPFPRVGKGIKYKNISVDSLYDIAVNKVRTISMKPRARDFIDIYFIIQAEGWTLEKLIMDAKAKFDWHIDPIQLGKQLIKANELKDYPRMFKKINHQEWQDFFLNEAKKLKKQIFKK</sequence>
<evidence type="ECO:0000313" key="1">
    <source>
        <dbReference type="EMBL" id="OGG89734.1"/>
    </source>
</evidence>
<dbReference type="EMBL" id="MFMZ01000060">
    <property type="protein sequence ID" value="OGG89734.1"/>
    <property type="molecule type" value="Genomic_DNA"/>
</dbReference>
<protein>
    <recommendedName>
        <fullName evidence="3">Nucleotidyl transferase AbiEii/AbiGii toxin family protein</fullName>
    </recommendedName>
</protein>
<comment type="caution">
    <text evidence="1">The sequence shown here is derived from an EMBL/GenBank/DDBJ whole genome shotgun (WGS) entry which is preliminary data.</text>
</comment>
<accession>A0A1F6FV52</accession>
<gene>
    <name evidence="1" type="ORF">A3H55_02370</name>
</gene>
<proteinExistence type="predicted"/>
<dbReference type="AlphaFoldDB" id="A0A1F6FV52"/>